<accession>A0A022QWZ1</accession>
<reference evidence="2 3" key="1">
    <citation type="journal article" date="2013" name="Proc. Natl. Acad. Sci. U.S.A.">
        <title>Fine-scale variation in meiotic recombination in Mimulus inferred from population shotgun sequencing.</title>
        <authorList>
            <person name="Hellsten U."/>
            <person name="Wright K.M."/>
            <person name="Jenkins J."/>
            <person name="Shu S."/>
            <person name="Yuan Y."/>
            <person name="Wessler S.R."/>
            <person name="Schmutz J."/>
            <person name="Willis J.H."/>
            <person name="Rokhsar D.S."/>
        </authorList>
    </citation>
    <scope>NUCLEOTIDE SEQUENCE [LARGE SCALE GENOMIC DNA]</scope>
    <source>
        <strain evidence="3">cv. DUN x IM62</strain>
    </source>
</reference>
<proteinExistence type="predicted"/>
<dbReference type="PANTHER" id="PTHR12861">
    <property type="entry name" value="TRANSLOCON-ASSOCIATED PROTEIN, BETA SUBUNIT PRECURSOR TRAP-BETA SIGNAL SEQUENCE RECEPTOR BETA SUBUNIT"/>
    <property type="match status" value="1"/>
</dbReference>
<feature type="transmembrane region" description="Helical" evidence="1">
    <location>
        <begin position="159"/>
        <end position="180"/>
    </location>
</feature>
<keyword evidence="1" id="KW-0472">Membrane</keyword>
<dbReference type="eggNOG" id="KOG3317">
    <property type="taxonomic scope" value="Eukaryota"/>
</dbReference>
<dbReference type="PANTHER" id="PTHR12861:SF3">
    <property type="entry name" value="TRANSLOCON-ASSOCIATED PROTEIN SUBUNIT BETA"/>
    <property type="match status" value="1"/>
</dbReference>
<organism evidence="2 3">
    <name type="scientific">Erythranthe guttata</name>
    <name type="common">Yellow monkey flower</name>
    <name type="synonym">Mimulus guttatus</name>
    <dbReference type="NCBI Taxonomy" id="4155"/>
    <lineage>
        <taxon>Eukaryota</taxon>
        <taxon>Viridiplantae</taxon>
        <taxon>Streptophyta</taxon>
        <taxon>Embryophyta</taxon>
        <taxon>Tracheophyta</taxon>
        <taxon>Spermatophyta</taxon>
        <taxon>Magnoliopsida</taxon>
        <taxon>eudicotyledons</taxon>
        <taxon>Gunneridae</taxon>
        <taxon>Pentapetalae</taxon>
        <taxon>asterids</taxon>
        <taxon>lamiids</taxon>
        <taxon>Lamiales</taxon>
        <taxon>Phrymaceae</taxon>
        <taxon>Erythranthe</taxon>
    </lineage>
</organism>
<keyword evidence="1" id="KW-0812">Transmembrane</keyword>
<dbReference type="KEGG" id="egt:105964094"/>
<dbReference type="STRING" id="4155.A0A022QWZ1"/>
<dbReference type="Proteomes" id="UP000030748">
    <property type="component" value="Unassembled WGS sequence"/>
</dbReference>
<feature type="transmembrane region" description="Helical" evidence="1">
    <location>
        <begin position="6"/>
        <end position="33"/>
    </location>
</feature>
<evidence type="ECO:0000313" key="3">
    <source>
        <dbReference type="Proteomes" id="UP000030748"/>
    </source>
</evidence>
<evidence type="ECO:0008006" key="4">
    <source>
        <dbReference type="Google" id="ProtNLM"/>
    </source>
</evidence>
<dbReference type="AlphaFoldDB" id="A0A022QWZ1"/>
<dbReference type="Pfam" id="PF05753">
    <property type="entry name" value="TRAP_beta"/>
    <property type="match status" value="1"/>
</dbReference>
<keyword evidence="1" id="KW-1133">Transmembrane helix</keyword>
<dbReference type="EMBL" id="KI630881">
    <property type="protein sequence ID" value="EYU31863.1"/>
    <property type="molecule type" value="Genomic_DNA"/>
</dbReference>
<evidence type="ECO:0000313" key="2">
    <source>
        <dbReference type="EMBL" id="EYU31863.1"/>
    </source>
</evidence>
<protein>
    <recommendedName>
        <fullName evidence="4">Translocon-associated protein subunit beta</fullName>
    </recommendedName>
</protein>
<dbReference type="PhylomeDB" id="A0A022QWZ1"/>
<dbReference type="OrthoDB" id="5860827at2759"/>
<keyword evidence="3" id="KW-1185">Reference proteome</keyword>
<name>A0A022QWZ1_ERYGU</name>
<gene>
    <name evidence="2" type="ORF">MIMGU_mgv1a014277mg</name>
</gene>
<dbReference type="OMA" id="ILWHSSK"/>
<sequence length="195" mass="20609">MANWILGPVISVIAAVLLVTSTVATSDGPFIVAHKKASLTRLKAGSERVSVSIDVYNQGSATAYDVTLTDDSWSQDIFSVASGNTSVSWERLDAGAVVSHSFELEAKTKTIFYGAPAVITFRIPTKAALQAAYSTAIPPLDVLGDRPPVKKFDWAKKLLAKYGSLVSVTTGVALFVYLVATPSKSGAGKGSKKKR</sequence>
<evidence type="ECO:0000256" key="1">
    <source>
        <dbReference type="SAM" id="Phobius"/>
    </source>
</evidence>